<dbReference type="SMART" id="SM00025">
    <property type="entry name" value="Pumilio"/>
    <property type="match status" value="4"/>
</dbReference>
<dbReference type="Pfam" id="PF22493">
    <property type="entry name" value="PUF_NOP9"/>
    <property type="match status" value="1"/>
</dbReference>
<dbReference type="PANTHER" id="PTHR13102">
    <property type="entry name" value="NUCLEOLAR PROTEIN 9"/>
    <property type="match status" value="1"/>
</dbReference>
<organism evidence="4 5">
    <name type="scientific">Parelaphostrongylus tenuis</name>
    <name type="common">Meningeal worm</name>
    <dbReference type="NCBI Taxonomy" id="148309"/>
    <lineage>
        <taxon>Eukaryota</taxon>
        <taxon>Metazoa</taxon>
        <taxon>Ecdysozoa</taxon>
        <taxon>Nematoda</taxon>
        <taxon>Chromadorea</taxon>
        <taxon>Rhabditida</taxon>
        <taxon>Rhabditina</taxon>
        <taxon>Rhabditomorpha</taxon>
        <taxon>Strongyloidea</taxon>
        <taxon>Metastrongylidae</taxon>
        <taxon>Parelaphostrongylus</taxon>
    </lineage>
</organism>
<accession>A0AAD5QHC6</accession>
<name>A0AAD5QHC6_PARTN</name>
<evidence type="ECO:0000256" key="3">
    <source>
        <dbReference type="SAM" id="MobiDB-lite"/>
    </source>
</evidence>
<sequence>MTRKRKIENVESEEVSSERNRLSEYGYQSVSGEGSSDLANSHRDKNVSRHTFPHKGRGMQSRGRWNHRNQSFGGDRSYTSADFNRKYGRVGGSDESEIPGNALDAEKTHDREDKEAFPVELVSYLKSIEGTMLSDGPLDSMVLDKCAQECSGEEEKLLSFKDSCVIIENIFGSSQYGANLFLSRLARLKHKRLLDLLFSGNASRVIETLFYALHPLQDAHHVELVEKFSELLCDNWNDAVGCQHSAFLIRCLARLTCGLARKQEKDIHTKLAKIQSVQIENEDVQNALSRIFGRIASLALGNVSTACWENVHSSLVLQDVIEADNIAKMGKSPSLVEKVLRNSNGNDLRRLWCGKNSSRVWEKLVESCNEEMLQLLWTNTVAGHIRELATHPSGNFPLQRLIANVKSLELATEVCHEATPLLQILLSTDRWGVANALLRCAGNHEILQGPILKELRKFFKANTTQNKLNFFLNVITFNKYDGRDFDVNDCHLHGGLILETLLSFHKMKTITACLEALPSEYIVRLAKNRCGSHVVQAALESSSLSVTVKEKLIAAFEDDWESLISDVYGSHVFESIWNCSLFNVKRRQDLMKKLVPIHNDSKFWKFAMLRCDMYLFRKDRKAWVEKMKKSLKQSESQ</sequence>
<evidence type="ECO:0000256" key="2">
    <source>
        <dbReference type="PROSITE-ProRule" id="PRU00317"/>
    </source>
</evidence>
<evidence type="ECO:0000313" key="4">
    <source>
        <dbReference type="EMBL" id="KAJ1349659.1"/>
    </source>
</evidence>
<comment type="caution">
    <text evidence="4">The sequence shown here is derived from an EMBL/GenBank/DDBJ whole genome shotgun (WGS) entry which is preliminary data.</text>
</comment>
<dbReference type="GO" id="GO:0000056">
    <property type="term" value="P:ribosomal small subunit export from nucleus"/>
    <property type="evidence" value="ECO:0007669"/>
    <property type="project" value="TreeGrafter"/>
</dbReference>
<dbReference type="GO" id="GO:0000472">
    <property type="term" value="P:endonucleolytic cleavage to generate mature 5'-end of SSU-rRNA from (SSU-rRNA, 5.8S rRNA, LSU-rRNA)"/>
    <property type="evidence" value="ECO:0007669"/>
    <property type="project" value="TreeGrafter"/>
</dbReference>
<evidence type="ECO:0000313" key="5">
    <source>
        <dbReference type="Proteomes" id="UP001196413"/>
    </source>
</evidence>
<dbReference type="GO" id="GO:0000447">
    <property type="term" value="P:endonucleolytic cleavage in ITS1 to separate SSU-rRNA from 5.8S rRNA and LSU-rRNA from tricistronic rRNA transcript (SSU-rRNA, 5.8S rRNA, LSU-rRNA)"/>
    <property type="evidence" value="ECO:0007669"/>
    <property type="project" value="TreeGrafter"/>
</dbReference>
<dbReference type="GO" id="GO:0003723">
    <property type="term" value="F:RNA binding"/>
    <property type="evidence" value="ECO:0007669"/>
    <property type="project" value="InterPro"/>
</dbReference>
<dbReference type="EMBL" id="JAHQIW010000708">
    <property type="protein sequence ID" value="KAJ1349659.1"/>
    <property type="molecule type" value="Genomic_DNA"/>
</dbReference>
<keyword evidence="5" id="KW-1185">Reference proteome</keyword>
<dbReference type="PROSITE" id="PS50302">
    <property type="entry name" value="PUM"/>
    <property type="match status" value="1"/>
</dbReference>
<feature type="repeat" description="Pumilio" evidence="2">
    <location>
        <begin position="516"/>
        <end position="554"/>
    </location>
</feature>
<dbReference type="AlphaFoldDB" id="A0AAD5QHC6"/>
<dbReference type="GO" id="GO:0000480">
    <property type="term" value="P:endonucleolytic cleavage in 5'-ETS of tricistronic rRNA transcript (SSU-rRNA, 5.8S rRNA, LSU-rRNA)"/>
    <property type="evidence" value="ECO:0007669"/>
    <property type="project" value="TreeGrafter"/>
</dbReference>
<keyword evidence="1" id="KW-0677">Repeat</keyword>
<reference evidence="4" key="1">
    <citation type="submission" date="2021-06" db="EMBL/GenBank/DDBJ databases">
        <title>Parelaphostrongylus tenuis whole genome reference sequence.</title>
        <authorList>
            <person name="Garwood T.J."/>
            <person name="Larsen P.A."/>
            <person name="Fountain-Jones N.M."/>
            <person name="Garbe J.R."/>
            <person name="Macchietto M.G."/>
            <person name="Kania S.A."/>
            <person name="Gerhold R.W."/>
            <person name="Richards J.E."/>
            <person name="Wolf T.M."/>
        </authorList>
    </citation>
    <scope>NUCLEOTIDE SEQUENCE</scope>
    <source>
        <strain evidence="4">MNPRO001-30</strain>
        <tissue evidence="4">Meninges</tissue>
    </source>
</reference>
<dbReference type="GO" id="GO:0030686">
    <property type="term" value="C:90S preribosome"/>
    <property type="evidence" value="ECO:0007669"/>
    <property type="project" value="TreeGrafter"/>
</dbReference>
<dbReference type="SUPFAM" id="SSF48371">
    <property type="entry name" value="ARM repeat"/>
    <property type="match status" value="1"/>
</dbReference>
<dbReference type="PANTHER" id="PTHR13102:SF0">
    <property type="entry name" value="NUCLEOLAR PROTEIN 9"/>
    <property type="match status" value="1"/>
</dbReference>
<feature type="compositionally biased region" description="Polar residues" evidence="3">
    <location>
        <begin position="26"/>
        <end position="39"/>
    </location>
</feature>
<proteinExistence type="predicted"/>
<dbReference type="InterPro" id="IPR011989">
    <property type="entry name" value="ARM-like"/>
</dbReference>
<dbReference type="InterPro" id="IPR040000">
    <property type="entry name" value="NOP9"/>
</dbReference>
<feature type="compositionally biased region" description="Polar residues" evidence="3">
    <location>
        <begin position="68"/>
        <end position="82"/>
    </location>
</feature>
<feature type="region of interest" description="Disordered" evidence="3">
    <location>
        <begin position="1"/>
        <end position="100"/>
    </location>
</feature>
<dbReference type="Gene3D" id="1.25.10.10">
    <property type="entry name" value="Leucine-rich Repeat Variant"/>
    <property type="match status" value="2"/>
</dbReference>
<gene>
    <name evidence="4" type="ORF">KIN20_005257</name>
</gene>
<protein>
    <recommendedName>
        <fullName evidence="6">Nucleolar protein 9</fullName>
    </recommendedName>
</protein>
<dbReference type="InterPro" id="IPR016024">
    <property type="entry name" value="ARM-type_fold"/>
</dbReference>
<evidence type="ECO:0000256" key="1">
    <source>
        <dbReference type="ARBA" id="ARBA00022737"/>
    </source>
</evidence>
<dbReference type="GO" id="GO:0030688">
    <property type="term" value="C:preribosome, small subunit precursor"/>
    <property type="evidence" value="ECO:0007669"/>
    <property type="project" value="TreeGrafter"/>
</dbReference>
<dbReference type="GO" id="GO:0005730">
    <property type="term" value="C:nucleolus"/>
    <property type="evidence" value="ECO:0007669"/>
    <property type="project" value="TreeGrafter"/>
</dbReference>
<evidence type="ECO:0008006" key="6">
    <source>
        <dbReference type="Google" id="ProtNLM"/>
    </source>
</evidence>
<dbReference type="Proteomes" id="UP001196413">
    <property type="component" value="Unassembled WGS sequence"/>
</dbReference>
<dbReference type="InterPro" id="IPR001313">
    <property type="entry name" value="Pumilio_RNA-bd_rpt"/>
</dbReference>